<dbReference type="Ensembl" id="ENSOMYT00000059739.2">
    <property type="protein sequence ID" value="ENSOMYP00000054876.2"/>
    <property type="gene ID" value="ENSOMYG00000025244.2"/>
</dbReference>
<keyword evidence="3" id="KW-1185">Reference proteome</keyword>
<feature type="region of interest" description="Disordered" evidence="1">
    <location>
        <begin position="115"/>
        <end position="233"/>
    </location>
</feature>
<protein>
    <submittedName>
        <fullName evidence="2">Uncharacterized protein</fullName>
    </submittedName>
</protein>
<dbReference type="Proteomes" id="UP000694395">
    <property type="component" value="Chromosome 22"/>
</dbReference>
<dbReference type="AlphaFoldDB" id="A0A8C7RPY4"/>
<evidence type="ECO:0000313" key="2">
    <source>
        <dbReference type="Ensembl" id="ENSOMYP00000054876.2"/>
    </source>
</evidence>
<organism evidence="2 3">
    <name type="scientific">Oncorhynchus mykiss</name>
    <name type="common">Rainbow trout</name>
    <name type="synonym">Salmo gairdneri</name>
    <dbReference type="NCBI Taxonomy" id="8022"/>
    <lineage>
        <taxon>Eukaryota</taxon>
        <taxon>Metazoa</taxon>
        <taxon>Chordata</taxon>
        <taxon>Craniata</taxon>
        <taxon>Vertebrata</taxon>
        <taxon>Euteleostomi</taxon>
        <taxon>Actinopterygii</taxon>
        <taxon>Neopterygii</taxon>
        <taxon>Teleostei</taxon>
        <taxon>Protacanthopterygii</taxon>
        <taxon>Salmoniformes</taxon>
        <taxon>Salmonidae</taxon>
        <taxon>Salmoninae</taxon>
        <taxon>Oncorhynchus</taxon>
    </lineage>
</organism>
<feature type="region of interest" description="Disordered" evidence="1">
    <location>
        <begin position="1"/>
        <end position="20"/>
    </location>
</feature>
<proteinExistence type="predicted"/>
<feature type="region of interest" description="Disordered" evidence="1">
    <location>
        <begin position="263"/>
        <end position="295"/>
    </location>
</feature>
<accession>A0A8C7RPY4</accession>
<reference evidence="2" key="1">
    <citation type="submission" date="2020-07" db="EMBL/GenBank/DDBJ databases">
        <title>A long reads based de novo assembly of the rainbow trout Arlee double haploid line genome.</title>
        <authorList>
            <person name="Gao G."/>
            <person name="Palti Y."/>
        </authorList>
    </citation>
    <scope>NUCLEOTIDE SEQUENCE [LARGE SCALE GENOMIC DNA]</scope>
</reference>
<evidence type="ECO:0000313" key="3">
    <source>
        <dbReference type="Proteomes" id="UP000694395"/>
    </source>
</evidence>
<reference evidence="2" key="3">
    <citation type="submission" date="2025-09" db="UniProtKB">
        <authorList>
            <consortium name="Ensembl"/>
        </authorList>
    </citation>
    <scope>IDENTIFICATION</scope>
</reference>
<feature type="compositionally biased region" description="Polar residues" evidence="1">
    <location>
        <begin position="164"/>
        <end position="173"/>
    </location>
</feature>
<sequence>QYTATAWSGSSLHTEPAAPQVPEPGLPSCCPSPWWCCLQPHEQPPSEIPGQGLHSGGGEVIDPIHREAMGMASKSTSNVITSAGGSSSFAATVVCEPVDLSHAVNSVIHTGPLRSYREPVPEHRHHPKVGRFHPPRRGAQRRQWDREVAGKEQAGLWRDDEPLQQLSLAQGRNGTYPERPKGQAHLGPQDQTPLQVPSGMYAHMNGNGMVHTSGRPRNPSLSPPEGHFTKDSSLFNGHLNGQLNGHCYNRYYNGHLNGSLSGEEDLRPGDLPSSSEGLHRRPRTQTHYPGELLWGQGKGFPPWPGKMGSEGHMYSLGMVESDNFQRTLTEDLETLHKANKITRK</sequence>
<feature type="compositionally biased region" description="Polar residues" evidence="1">
    <location>
        <begin position="1"/>
        <end position="13"/>
    </location>
</feature>
<name>A0A8C7RPY4_ONCMY</name>
<reference evidence="2" key="2">
    <citation type="submission" date="2025-08" db="UniProtKB">
        <authorList>
            <consortium name="Ensembl"/>
        </authorList>
    </citation>
    <scope>IDENTIFICATION</scope>
</reference>
<evidence type="ECO:0000256" key="1">
    <source>
        <dbReference type="SAM" id="MobiDB-lite"/>
    </source>
</evidence>
<feature type="compositionally biased region" description="Basic residues" evidence="1">
    <location>
        <begin position="123"/>
        <end position="140"/>
    </location>
</feature>